<dbReference type="PANTHER" id="PTHR31533">
    <property type="entry name" value="GPI-ANCHORED PROTEIN LLG1-RELATED-RELATED"/>
    <property type="match status" value="1"/>
</dbReference>
<dbReference type="Pfam" id="PF26578">
    <property type="entry name" value="LLG1"/>
    <property type="match status" value="1"/>
</dbReference>
<evidence type="ECO:0000313" key="3">
    <source>
        <dbReference type="Proteomes" id="UP000327013"/>
    </source>
</evidence>
<dbReference type="Proteomes" id="UP000327013">
    <property type="component" value="Chromosome 7"/>
</dbReference>
<gene>
    <name evidence="2" type="ORF">FH972_017143</name>
</gene>
<organism evidence="2 3">
    <name type="scientific">Carpinus fangiana</name>
    <dbReference type="NCBI Taxonomy" id="176857"/>
    <lineage>
        <taxon>Eukaryota</taxon>
        <taxon>Viridiplantae</taxon>
        <taxon>Streptophyta</taxon>
        <taxon>Embryophyta</taxon>
        <taxon>Tracheophyta</taxon>
        <taxon>Spermatophyta</taxon>
        <taxon>Magnoliopsida</taxon>
        <taxon>eudicotyledons</taxon>
        <taxon>Gunneridae</taxon>
        <taxon>Pentapetalae</taxon>
        <taxon>rosids</taxon>
        <taxon>fabids</taxon>
        <taxon>Fagales</taxon>
        <taxon>Betulaceae</taxon>
        <taxon>Carpinus</taxon>
    </lineage>
</organism>
<evidence type="ECO:0000259" key="1">
    <source>
        <dbReference type="Pfam" id="PF26578"/>
    </source>
</evidence>
<feature type="domain" description="GPI-anchored protein LLG1-like" evidence="1">
    <location>
        <begin position="46"/>
        <end position="121"/>
    </location>
</feature>
<proteinExistence type="predicted"/>
<name>A0A5N6RLJ4_9ROSI</name>
<dbReference type="AlphaFoldDB" id="A0A5N6RLJ4"/>
<dbReference type="EMBL" id="CM017327">
    <property type="protein sequence ID" value="KAE8099139.1"/>
    <property type="molecule type" value="Genomic_DNA"/>
</dbReference>
<protein>
    <recommendedName>
        <fullName evidence="1">GPI-anchored protein LLG1-like domain-containing protein</fullName>
    </recommendedName>
</protein>
<sequence length="128" mass="13817">MGFEISPGLSSTAKTTIETNSCCFSLRPSLTARQTTTLRPTPTANVDFVSKNYTILTSRCKGPRFPPLACCNALKDFTCTYADASNDMTADCTAIMFSYMDLYGGYPPGLLANKCSEGIESLVLIVPM</sequence>
<dbReference type="InterPro" id="IPR058888">
    <property type="entry name" value="LLG1-like"/>
</dbReference>
<dbReference type="PANTHER" id="PTHR31533:SF2">
    <property type="entry name" value="GPI-ANCHORED PROTEIN LLG1"/>
    <property type="match status" value="1"/>
</dbReference>
<keyword evidence="3" id="KW-1185">Reference proteome</keyword>
<dbReference type="OrthoDB" id="585255at2759"/>
<accession>A0A5N6RLJ4</accession>
<reference evidence="2 3" key="1">
    <citation type="submission" date="2019-06" db="EMBL/GenBank/DDBJ databases">
        <title>A chromosomal-level reference genome of Carpinus fangiana (Coryloideae, Betulaceae).</title>
        <authorList>
            <person name="Yang X."/>
            <person name="Wang Z."/>
            <person name="Zhang L."/>
            <person name="Hao G."/>
            <person name="Liu J."/>
            <person name="Yang Y."/>
        </authorList>
    </citation>
    <scope>NUCLEOTIDE SEQUENCE [LARGE SCALE GENOMIC DNA]</scope>
    <source>
        <strain evidence="2">Cfa_2016G</strain>
        <tissue evidence="2">Leaf</tissue>
    </source>
</reference>
<evidence type="ECO:0000313" key="2">
    <source>
        <dbReference type="EMBL" id="KAE8099139.1"/>
    </source>
</evidence>
<dbReference type="InterPro" id="IPR039307">
    <property type="entry name" value="LORELEI-like"/>
</dbReference>